<feature type="transmembrane region" description="Helical" evidence="1">
    <location>
        <begin position="164"/>
        <end position="186"/>
    </location>
</feature>
<dbReference type="STRING" id="280871.TL10_13350"/>
<dbReference type="InterPro" id="IPR026898">
    <property type="entry name" value="PrsW"/>
</dbReference>
<keyword evidence="1" id="KW-0472">Membrane</keyword>
<evidence type="ECO:0000256" key="1">
    <source>
        <dbReference type="SAM" id="Phobius"/>
    </source>
</evidence>
<feature type="transmembrane region" description="Helical" evidence="1">
    <location>
        <begin position="206"/>
        <end position="223"/>
    </location>
</feature>
<feature type="transmembrane region" description="Helical" evidence="1">
    <location>
        <begin position="35"/>
        <end position="56"/>
    </location>
</feature>
<organism evidence="2 3">
    <name type="scientific">Mycolicibacterium llatzerense</name>
    <dbReference type="NCBI Taxonomy" id="280871"/>
    <lineage>
        <taxon>Bacteria</taxon>
        <taxon>Bacillati</taxon>
        <taxon>Actinomycetota</taxon>
        <taxon>Actinomycetes</taxon>
        <taxon>Mycobacteriales</taxon>
        <taxon>Mycobacteriaceae</taxon>
        <taxon>Mycolicibacterium</taxon>
    </lineage>
</organism>
<feature type="transmembrane region" description="Helical" evidence="1">
    <location>
        <begin position="261"/>
        <end position="281"/>
    </location>
</feature>
<dbReference type="Pfam" id="PF13367">
    <property type="entry name" value="PrsW-protease"/>
    <property type="match status" value="1"/>
</dbReference>
<dbReference type="RefSeq" id="WP_043986003.1">
    <property type="nucleotide sequence ID" value="NZ_JXST01000017.1"/>
</dbReference>
<keyword evidence="1" id="KW-1133">Transmembrane helix</keyword>
<feature type="transmembrane region" description="Helical" evidence="1">
    <location>
        <begin position="232"/>
        <end position="249"/>
    </location>
</feature>
<feature type="transmembrane region" description="Helical" evidence="1">
    <location>
        <begin position="62"/>
        <end position="83"/>
    </location>
</feature>
<feature type="transmembrane region" description="Helical" evidence="1">
    <location>
        <begin position="126"/>
        <end position="152"/>
    </location>
</feature>
<dbReference type="EMBL" id="JXST01000017">
    <property type="protein sequence ID" value="KIU16387.1"/>
    <property type="molecule type" value="Genomic_DNA"/>
</dbReference>
<name>A0A0D1LDF7_9MYCO</name>
<dbReference type="Proteomes" id="UP000032221">
    <property type="component" value="Unassembled WGS sequence"/>
</dbReference>
<comment type="caution">
    <text evidence="2">The sequence shown here is derived from an EMBL/GenBank/DDBJ whole genome shotgun (WGS) entry which is preliminary data.</text>
</comment>
<gene>
    <name evidence="2" type="ORF">TL10_13350</name>
</gene>
<evidence type="ECO:0000313" key="2">
    <source>
        <dbReference type="EMBL" id="KIU16387.1"/>
    </source>
</evidence>
<proteinExistence type="predicted"/>
<sequence length="392" mass="42384">MSFRADILRVVYPAPSPVPPPYPYLAPMPRRIRKVGAPLGVIIGLGVLVGCLLILTTLTNPIGMTIGFVLASIATALVLLTYLWFDRWEPEPPRLLIFAFVWGASISVVISVALETMSTPLLGKDGFAAMAIGAPVIEEAAKGVFLLLMMTGRRRNELNSLTDCLVYAGFVAAGFAWLENIFYIAMGETISHSLLTAALRLIMGPFAHPLFTSMTGIGVYLALQHRGAGAKVLYIGLGYLAAVVMHMLWNGSTVVGAGAYFAVYLFWMVPIFTLAIVTGVLGRRREQRVVAEKLPGLVASGLITPNEATWLGSMRTRKGAIAAAARFGGAAAGKSVKEFAVQVVDLAFVRDRIDRGLADQQTYQLHAEEAYWLTATRAQAPVLQWLANYRAV</sequence>
<keyword evidence="3" id="KW-1185">Reference proteome</keyword>
<accession>A0A0D1LDF7</accession>
<dbReference type="AlphaFoldDB" id="A0A0D1LDF7"/>
<dbReference type="PANTHER" id="PTHR36844:SF1">
    <property type="entry name" value="PROTEASE PRSW"/>
    <property type="match status" value="1"/>
</dbReference>
<dbReference type="PATRIC" id="fig|280871.6.peg.2770"/>
<dbReference type="GO" id="GO:0008233">
    <property type="term" value="F:peptidase activity"/>
    <property type="evidence" value="ECO:0007669"/>
    <property type="project" value="InterPro"/>
</dbReference>
<dbReference type="PANTHER" id="PTHR36844">
    <property type="entry name" value="PROTEASE PRSW"/>
    <property type="match status" value="1"/>
</dbReference>
<protein>
    <submittedName>
        <fullName evidence="2">Membrane protein</fullName>
    </submittedName>
</protein>
<reference evidence="2 3" key="1">
    <citation type="submission" date="2015-01" db="EMBL/GenBank/DDBJ databases">
        <title>Genome sequence of Mycobacterium llatzerense and Mycobacterium immunogenum recovered from brain abscess.</title>
        <authorList>
            <person name="Greninger A.L."/>
            <person name="Langelier C."/>
            <person name="Cunningham G."/>
            <person name="Chiu C.Y."/>
            <person name="Miller S."/>
        </authorList>
    </citation>
    <scope>NUCLEOTIDE SEQUENCE [LARGE SCALE GENOMIC DNA]</scope>
    <source>
        <strain evidence="2 3">CLUC14</strain>
    </source>
</reference>
<feature type="transmembrane region" description="Helical" evidence="1">
    <location>
        <begin position="95"/>
        <end position="114"/>
    </location>
</feature>
<evidence type="ECO:0000313" key="3">
    <source>
        <dbReference type="Proteomes" id="UP000032221"/>
    </source>
</evidence>
<keyword evidence="1" id="KW-0812">Transmembrane</keyword>